<dbReference type="Proteomes" id="UP000215914">
    <property type="component" value="Unassembled WGS sequence"/>
</dbReference>
<dbReference type="EMBL" id="MNCJ02000332">
    <property type="protein sequence ID" value="KAF5756267.1"/>
    <property type="molecule type" value="Genomic_DNA"/>
</dbReference>
<reference evidence="1" key="1">
    <citation type="journal article" date="2017" name="Nature">
        <title>The sunflower genome provides insights into oil metabolism, flowering and Asterid evolution.</title>
        <authorList>
            <person name="Badouin H."/>
            <person name="Gouzy J."/>
            <person name="Grassa C.J."/>
            <person name="Murat F."/>
            <person name="Staton S.E."/>
            <person name="Cottret L."/>
            <person name="Lelandais-Briere C."/>
            <person name="Owens G.L."/>
            <person name="Carrere S."/>
            <person name="Mayjonade B."/>
            <person name="Legrand L."/>
            <person name="Gill N."/>
            <person name="Kane N.C."/>
            <person name="Bowers J.E."/>
            <person name="Hubner S."/>
            <person name="Bellec A."/>
            <person name="Berard A."/>
            <person name="Berges H."/>
            <person name="Blanchet N."/>
            <person name="Boniface M.C."/>
            <person name="Brunel D."/>
            <person name="Catrice O."/>
            <person name="Chaidir N."/>
            <person name="Claudel C."/>
            <person name="Donnadieu C."/>
            <person name="Faraut T."/>
            <person name="Fievet G."/>
            <person name="Helmstetter N."/>
            <person name="King M."/>
            <person name="Knapp S.J."/>
            <person name="Lai Z."/>
            <person name="Le Paslier M.C."/>
            <person name="Lippi Y."/>
            <person name="Lorenzon L."/>
            <person name="Mandel J.R."/>
            <person name="Marage G."/>
            <person name="Marchand G."/>
            <person name="Marquand E."/>
            <person name="Bret-Mestries E."/>
            <person name="Morien E."/>
            <person name="Nambeesan S."/>
            <person name="Nguyen T."/>
            <person name="Pegot-Espagnet P."/>
            <person name="Pouilly N."/>
            <person name="Raftis F."/>
            <person name="Sallet E."/>
            <person name="Schiex T."/>
            <person name="Thomas J."/>
            <person name="Vandecasteele C."/>
            <person name="Vares D."/>
            <person name="Vear F."/>
            <person name="Vautrin S."/>
            <person name="Crespi M."/>
            <person name="Mangin B."/>
            <person name="Burke J.M."/>
            <person name="Salse J."/>
            <person name="Munos S."/>
            <person name="Vincourt P."/>
            <person name="Rieseberg L.H."/>
            <person name="Langlade N.B."/>
        </authorList>
    </citation>
    <scope>NUCLEOTIDE SEQUENCE</scope>
    <source>
        <tissue evidence="1">Leaves</tissue>
    </source>
</reference>
<evidence type="ECO:0000313" key="1">
    <source>
        <dbReference type="EMBL" id="KAF5756267.1"/>
    </source>
</evidence>
<comment type="caution">
    <text evidence="1">The sequence shown here is derived from an EMBL/GenBank/DDBJ whole genome shotgun (WGS) entry which is preliminary data.</text>
</comment>
<evidence type="ECO:0000313" key="2">
    <source>
        <dbReference type="Proteomes" id="UP000215914"/>
    </source>
</evidence>
<dbReference type="AlphaFoldDB" id="A0A9K3GUJ0"/>
<gene>
    <name evidence="1" type="ORF">HanXRQr2_Chr17g0812611</name>
</gene>
<accession>A0A9K3GUJ0</accession>
<protein>
    <submittedName>
        <fullName evidence="1">Uncharacterized protein</fullName>
    </submittedName>
</protein>
<keyword evidence="2" id="KW-1185">Reference proteome</keyword>
<dbReference type="InterPro" id="IPR007877">
    <property type="entry name" value="DUF707"/>
</dbReference>
<reference evidence="1" key="2">
    <citation type="submission" date="2020-06" db="EMBL/GenBank/DDBJ databases">
        <title>Helianthus annuus Genome sequencing and assembly Release 2.</title>
        <authorList>
            <person name="Gouzy J."/>
            <person name="Langlade N."/>
            <person name="Munos S."/>
        </authorList>
    </citation>
    <scope>NUCLEOTIDE SEQUENCE</scope>
    <source>
        <tissue evidence="1">Leaves</tissue>
    </source>
</reference>
<dbReference type="Gramene" id="mRNA:HanXRQr2_Chr17g0812611">
    <property type="protein sequence ID" value="mRNA:HanXRQr2_Chr17g0812611"/>
    <property type="gene ID" value="HanXRQr2_Chr17g0812611"/>
</dbReference>
<organism evidence="1 2">
    <name type="scientific">Helianthus annuus</name>
    <name type="common">Common sunflower</name>
    <dbReference type="NCBI Taxonomy" id="4232"/>
    <lineage>
        <taxon>Eukaryota</taxon>
        <taxon>Viridiplantae</taxon>
        <taxon>Streptophyta</taxon>
        <taxon>Embryophyta</taxon>
        <taxon>Tracheophyta</taxon>
        <taxon>Spermatophyta</taxon>
        <taxon>Magnoliopsida</taxon>
        <taxon>eudicotyledons</taxon>
        <taxon>Gunneridae</taxon>
        <taxon>Pentapetalae</taxon>
        <taxon>asterids</taxon>
        <taxon>campanulids</taxon>
        <taxon>Asterales</taxon>
        <taxon>Asteraceae</taxon>
        <taxon>Asteroideae</taxon>
        <taxon>Heliantheae alliance</taxon>
        <taxon>Heliantheae</taxon>
        <taxon>Helianthus</taxon>
    </lineage>
</organism>
<sequence>MQHFNPKRYLDITKTEGLEISQPTLDLNSTEERVYDSRGSVKCSGASDALPCIEFVAGMDPVCRGRSF</sequence>
<proteinExistence type="predicted"/>
<name>A0A9K3GUJ0_HELAN</name>
<dbReference type="Pfam" id="PF05212">
    <property type="entry name" value="DUF707"/>
    <property type="match status" value="1"/>
</dbReference>